<dbReference type="InterPro" id="IPR007296">
    <property type="entry name" value="DUF403"/>
</dbReference>
<feature type="domain" description="DUF403" evidence="1">
    <location>
        <begin position="1"/>
        <end position="309"/>
    </location>
</feature>
<reference evidence="2" key="1">
    <citation type="submission" date="2022-09" db="EMBL/GenBank/DDBJ databases">
        <authorList>
            <person name="Yuan C."/>
            <person name="Ke Z."/>
        </authorList>
    </citation>
    <scope>NUCLEOTIDE SEQUENCE</scope>
    <source>
        <strain evidence="2">LB-8</strain>
    </source>
</reference>
<dbReference type="Pfam" id="PF04168">
    <property type="entry name" value="Alpha-E"/>
    <property type="match status" value="1"/>
</dbReference>
<protein>
    <submittedName>
        <fullName evidence="2">Alpha-E domain-containing protein</fullName>
    </submittedName>
</protein>
<sequence>MLSRIADSLFWLSRYMERADSLLRLTSTHYISSLDKDLTTYRNWKPVLETFSAASPKEIETLENDTEGALVKLLMDVSNHNSLKLIVNRARENARGVQDNITKEVWGEVNKMYHLINQPILLSRLNANDAMEVMDWFTQHCVTYTGLTQITMPRGTGWDFMNLGIYLERTLQTITFLQKQLQLLNQMETEPNDILYWRYLLLSLSGYELHLKTYQNTHHTYNVLHQVVLNESFSHSILYSLTHVSSFLNRVTDKDDAEGANLLRLFGRTHSKVCYMDLELLNGECLEQFLEELTGELQHFNILMGQHFFSYS</sequence>
<gene>
    <name evidence="2" type="ORF">OCK74_09490</name>
</gene>
<dbReference type="RefSeq" id="WP_279296787.1">
    <property type="nucleotide sequence ID" value="NZ_JAOTIF010000005.1"/>
</dbReference>
<evidence type="ECO:0000313" key="2">
    <source>
        <dbReference type="EMBL" id="MCU7549346.1"/>
    </source>
</evidence>
<proteinExistence type="predicted"/>
<evidence type="ECO:0000313" key="3">
    <source>
        <dbReference type="Proteomes" id="UP001155483"/>
    </source>
</evidence>
<dbReference type="Proteomes" id="UP001155483">
    <property type="component" value="Unassembled WGS sequence"/>
</dbReference>
<accession>A0A9X2XVI0</accession>
<evidence type="ECO:0000259" key="1">
    <source>
        <dbReference type="Pfam" id="PF04168"/>
    </source>
</evidence>
<keyword evidence="3" id="KW-1185">Reference proteome</keyword>
<organism evidence="2 3">
    <name type="scientific">Paraflavisolibacter caeni</name>
    <dbReference type="NCBI Taxonomy" id="2982496"/>
    <lineage>
        <taxon>Bacteria</taxon>
        <taxon>Pseudomonadati</taxon>
        <taxon>Bacteroidota</taxon>
        <taxon>Chitinophagia</taxon>
        <taxon>Chitinophagales</taxon>
        <taxon>Chitinophagaceae</taxon>
        <taxon>Paraflavisolibacter</taxon>
    </lineage>
</organism>
<dbReference type="PANTHER" id="PTHR34595">
    <property type="entry name" value="BLR5612 PROTEIN"/>
    <property type="match status" value="1"/>
</dbReference>
<comment type="caution">
    <text evidence="2">The sequence shown here is derived from an EMBL/GenBank/DDBJ whole genome shotgun (WGS) entry which is preliminary data.</text>
</comment>
<dbReference type="PANTHER" id="PTHR34595:SF7">
    <property type="entry name" value="SLL1039 PROTEIN"/>
    <property type="match status" value="1"/>
</dbReference>
<name>A0A9X2XVI0_9BACT</name>
<dbReference type="EMBL" id="JAOTIF010000005">
    <property type="protein sequence ID" value="MCU7549346.1"/>
    <property type="molecule type" value="Genomic_DNA"/>
</dbReference>
<reference evidence="2" key="2">
    <citation type="submission" date="2023-04" db="EMBL/GenBank/DDBJ databases">
        <title>Paracnuella aquatica gen. nov., sp. nov., a member of the family Chitinophagaceae isolated from a hot spring.</title>
        <authorList>
            <person name="Wang C."/>
        </authorList>
    </citation>
    <scope>NUCLEOTIDE SEQUENCE</scope>
    <source>
        <strain evidence="2">LB-8</strain>
    </source>
</reference>
<dbReference type="InterPro" id="IPR051680">
    <property type="entry name" value="ATP-dep_Glu-Cys_Ligase-2"/>
</dbReference>
<dbReference type="AlphaFoldDB" id="A0A9X2XVI0"/>